<dbReference type="AlphaFoldDB" id="A0A8J3J8A8"/>
<comment type="caution">
    <text evidence="1">The sequence shown here is derived from an EMBL/GenBank/DDBJ whole genome shotgun (WGS) entry which is preliminary data.</text>
</comment>
<gene>
    <name evidence="1" type="ORF">Aru02nite_28530</name>
</gene>
<dbReference type="Proteomes" id="UP000612808">
    <property type="component" value="Unassembled WGS sequence"/>
</dbReference>
<dbReference type="EMBL" id="BOMB01000015">
    <property type="protein sequence ID" value="GID11964.1"/>
    <property type="molecule type" value="Genomic_DNA"/>
</dbReference>
<keyword evidence="2" id="KW-1185">Reference proteome</keyword>
<evidence type="ECO:0000313" key="1">
    <source>
        <dbReference type="EMBL" id="GID11964.1"/>
    </source>
</evidence>
<proteinExistence type="predicted"/>
<name>A0A8J3J8A8_9ACTN</name>
<accession>A0A8J3J8A8</accession>
<protein>
    <recommendedName>
        <fullName evidence="3">PknH-like extracellular domain-containing protein</fullName>
    </recommendedName>
</protein>
<dbReference type="RefSeq" id="WP_203657948.1">
    <property type="nucleotide sequence ID" value="NZ_BAAAZM010000005.1"/>
</dbReference>
<evidence type="ECO:0008006" key="3">
    <source>
        <dbReference type="Google" id="ProtNLM"/>
    </source>
</evidence>
<evidence type="ECO:0000313" key="2">
    <source>
        <dbReference type="Proteomes" id="UP000612808"/>
    </source>
</evidence>
<sequence>MTPRPPRRVPFLVALSAAAVALVVGAAFGAAGEFAMRPGVHAARAADTPTYRIRPDWDLCDHVTRRPLAYFGATETRAKPASAGTAVEEHQAVGAGCDIEFDAAGQTGDLTVVADVFTSARTAHDQFVHGHHATVTAGAHAGVTIVPGLGSEAEYQRDTDEGDDPAGSCTIRRDSLVVRHGALLLDVRVVHCPRGTPLDGTALRNAALVVASDLMSTLRSG</sequence>
<reference evidence="1" key="1">
    <citation type="submission" date="2021-01" db="EMBL/GenBank/DDBJ databases">
        <title>Whole genome shotgun sequence of Actinocatenispora rupis NBRC 107355.</title>
        <authorList>
            <person name="Komaki H."/>
            <person name="Tamura T."/>
        </authorList>
    </citation>
    <scope>NUCLEOTIDE SEQUENCE</scope>
    <source>
        <strain evidence="1">NBRC 107355</strain>
    </source>
</reference>
<organism evidence="1 2">
    <name type="scientific">Actinocatenispora rupis</name>
    <dbReference type="NCBI Taxonomy" id="519421"/>
    <lineage>
        <taxon>Bacteria</taxon>
        <taxon>Bacillati</taxon>
        <taxon>Actinomycetota</taxon>
        <taxon>Actinomycetes</taxon>
        <taxon>Micromonosporales</taxon>
        <taxon>Micromonosporaceae</taxon>
        <taxon>Actinocatenispora</taxon>
    </lineage>
</organism>